<keyword evidence="3" id="KW-0472">Membrane</keyword>
<evidence type="ECO:0000313" key="7">
    <source>
        <dbReference type="EMBL" id="QOY55252.1"/>
    </source>
</evidence>
<keyword evidence="2 6" id="KW-0732">Signal</keyword>
<accession>A0A7S7M1C6</accession>
<dbReference type="Pfam" id="PF03783">
    <property type="entry name" value="CsgG"/>
    <property type="match status" value="1"/>
</dbReference>
<feature type="signal peptide" evidence="6">
    <location>
        <begin position="1"/>
        <end position="20"/>
    </location>
</feature>
<gene>
    <name evidence="7" type="ORF">HUE87_03175</name>
</gene>
<dbReference type="EMBL" id="CP054493">
    <property type="protein sequence ID" value="QOY55252.1"/>
    <property type="molecule type" value="Genomic_DNA"/>
</dbReference>
<evidence type="ECO:0000313" key="8">
    <source>
        <dbReference type="Proteomes" id="UP000593836"/>
    </source>
</evidence>
<dbReference type="Proteomes" id="UP000593836">
    <property type="component" value="Chromosome"/>
</dbReference>
<name>A0A7S7M1C6_9BACT</name>
<feature type="chain" id="PRO_5033031602" evidence="6">
    <location>
        <begin position="21"/>
        <end position="327"/>
    </location>
</feature>
<dbReference type="PANTHER" id="PTHR41164:SF1">
    <property type="entry name" value="CURLI PRODUCTION ASSEMBLY_TRANSPORT COMPONENT CSGG"/>
    <property type="match status" value="1"/>
</dbReference>
<dbReference type="InterPro" id="IPR005534">
    <property type="entry name" value="Curli_assmbl/transp-comp_CsgG"/>
</dbReference>
<evidence type="ECO:0000256" key="1">
    <source>
        <dbReference type="ARBA" id="ARBA00022475"/>
    </source>
</evidence>
<keyword evidence="8" id="KW-1185">Reference proteome</keyword>
<keyword evidence="4" id="KW-0564">Palmitate</keyword>
<dbReference type="GO" id="GO:0030288">
    <property type="term" value="C:outer membrane-bounded periplasmic space"/>
    <property type="evidence" value="ECO:0007669"/>
    <property type="project" value="InterPro"/>
</dbReference>
<dbReference type="PANTHER" id="PTHR41164">
    <property type="entry name" value="CURLI PRODUCTION ASSEMBLY/TRANSPORT COMPONENT CSGG"/>
    <property type="match status" value="1"/>
</dbReference>
<organism evidence="7 8">
    <name type="scientific">Candidatus Sulfurimonas marisnigri</name>
    <dbReference type="NCBI Taxonomy" id="2740405"/>
    <lineage>
        <taxon>Bacteria</taxon>
        <taxon>Pseudomonadati</taxon>
        <taxon>Campylobacterota</taxon>
        <taxon>Epsilonproteobacteria</taxon>
        <taxon>Campylobacterales</taxon>
        <taxon>Sulfurimonadaceae</taxon>
        <taxon>Sulfurimonas</taxon>
    </lineage>
</organism>
<evidence type="ECO:0000256" key="2">
    <source>
        <dbReference type="ARBA" id="ARBA00022729"/>
    </source>
</evidence>
<dbReference type="PROSITE" id="PS51257">
    <property type="entry name" value="PROKAR_LIPOPROTEIN"/>
    <property type="match status" value="1"/>
</dbReference>
<dbReference type="AlphaFoldDB" id="A0A7S7M1C6"/>
<evidence type="ECO:0000256" key="5">
    <source>
        <dbReference type="ARBA" id="ARBA00023288"/>
    </source>
</evidence>
<dbReference type="KEGG" id="smas:HUE87_03175"/>
<dbReference type="RefSeq" id="WP_194367294.1">
    <property type="nucleotide sequence ID" value="NZ_CP054493.1"/>
</dbReference>
<sequence>MIYKKLFIFFGITLMFAGCATMQKTKTHETPASTVPEVSKSIKEKKADEPLGLKRKVAIGRFSNETRYGQSFFIDENNDRIGKQAMDILSSKLFETGKFIMLERADLSKIQKELEMEGFSSLKNSADYLILGSITEFGRKEVSDVGIFSRVKKQEAFAKVHIRIVDVSTGQIIYSEEGKGSAYSEAGSIMGVGAKSAYDGQLNDKAIDAAISNLASNIIENMLDKPWHGYILGYEDGNLITSGGKSQNIKVGDTFDVIKEGKKIKNPQTNTMITLPGKKIASIEIINTLGDTPDTEVSLATVTSGNLDDYIVKREFSGLYIEVKKDK</sequence>
<keyword evidence="5" id="KW-0449">Lipoprotein</keyword>
<reference evidence="7 8" key="1">
    <citation type="submission" date="2020-05" db="EMBL/GenBank/DDBJ databases">
        <title>Sulfurimonas marisnigri, sp. nov., and Sulfurimonas baltica, sp. nov., manganese oxide reducing chemolithoautotrophs of the class Epsilonproteobacteria isolated from the pelagic redoxclines of the Black and Baltic Seas and emended description of the genus Sulfurimonas.</title>
        <authorList>
            <person name="Henkel J.V."/>
            <person name="Laudan C."/>
            <person name="Werner J."/>
            <person name="Neu T."/>
            <person name="Plewe S."/>
            <person name="Sproer C."/>
            <person name="Bunk B."/>
            <person name="Schulz-Vogt H.N."/>
        </authorList>
    </citation>
    <scope>NUCLEOTIDE SEQUENCE [LARGE SCALE GENOMIC DNA]</scope>
    <source>
        <strain evidence="7 8">SoZ1</strain>
    </source>
</reference>
<evidence type="ECO:0000256" key="4">
    <source>
        <dbReference type="ARBA" id="ARBA00023139"/>
    </source>
</evidence>
<evidence type="ECO:0000256" key="3">
    <source>
        <dbReference type="ARBA" id="ARBA00023136"/>
    </source>
</evidence>
<proteinExistence type="predicted"/>
<keyword evidence="1" id="KW-1003">Cell membrane</keyword>
<evidence type="ECO:0000256" key="6">
    <source>
        <dbReference type="SAM" id="SignalP"/>
    </source>
</evidence>
<dbReference type="Gene3D" id="3.40.50.10610">
    <property type="entry name" value="ABC-type transport auxiliary lipoprotein component"/>
    <property type="match status" value="1"/>
</dbReference>
<protein>
    <submittedName>
        <fullName evidence="7">CsgG/HfaB family protein</fullName>
    </submittedName>
</protein>